<sequence>MLNKLFGRRYAKFDPAIDQLTSDDEKAIDQITADIRDYIGKSDTVSKINYHTRDAHAKGYCALKANFEILPKLPKEYAQGIYAKPARHEAVIRFSNGSSRVAADNKLGLSQGLAIKVFGVKGEKLLPDEQDSPNFDYNMINFPIFFCNTIQDYSYISRLFLQLNDYFAKGAKGQAKFAFDWLTQNGTKLPSKESLKTFRAFSKFKTIKPQNTLLYSFYSQGAVRHGDYMAKIRVAPTKASQAKIKRRDLDVNATNEAIRPLILQEIREHDYEFDVQIQLCRNLKDQPINDLTKEWDEKDAPFVTVAKLTIPCQDVPDDGNFDIMEHLSFTPFRCIEANRPIGNLQHARLRAYQTASTTRHRLNHKKRAEPTNLKQAFDKDFYNL</sequence>
<dbReference type="PROSITE" id="PS51402">
    <property type="entry name" value="CATALASE_3"/>
    <property type="match status" value="1"/>
</dbReference>
<keyword evidence="4" id="KW-1185">Reference proteome</keyword>
<dbReference type="EMBL" id="FUGE01000240">
    <property type="protein sequence ID" value="SJM73028.1"/>
    <property type="molecule type" value="Genomic_DNA"/>
</dbReference>
<dbReference type="SUPFAM" id="SSF56634">
    <property type="entry name" value="Heme-dependent catalase-like"/>
    <property type="match status" value="1"/>
</dbReference>
<dbReference type="AlphaFoldDB" id="A0A1R4GXV9"/>
<proteinExistence type="predicted"/>
<organism evidence="3 4">
    <name type="scientific">Psychrobacter piechaudii</name>
    <dbReference type="NCBI Taxonomy" id="1945521"/>
    <lineage>
        <taxon>Bacteria</taxon>
        <taxon>Pseudomonadati</taxon>
        <taxon>Pseudomonadota</taxon>
        <taxon>Gammaproteobacteria</taxon>
        <taxon>Moraxellales</taxon>
        <taxon>Moraxellaceae</taxon>
        <taxon>Psychrobacter</taxon>
    </lineage>
</organism>
<dbReference type="RefSeq" id="WP_077451959.1">
    <property type="nucleotide sequence ID" value="NZ_FUGE01000240.1"/>
</dbReference>
<dbReference type="CDD" id="cd08152">
    <property type="entry name" value="y4iL_like"/>
    <property type="match status" value="1"/>
</dbReference>
<evidence type="ECO:0000259" key="2">
    <source>
        <dbReference type="Pfam" id="PF00199"/>
    </source>
</evidence>
<gene>
    <name evidence="3" type="ORF">A1232T_02229</name>
</gene>
<dbReference type="GO" id="GO:0004096">
    <property type="term" value="F:catalase activity"/>
    <property type="evidence" value="ECO:0007669"/>
    <property type="project" value="InterPro"/>
</dbReference>
<reference evidence="3 4" key="1">
    <citation type="submission" date="2017-02" db="EMBL/GenBank/DDBJ databases">
        <authorList>
            <person name="Peterson S.W."/>
        </authorList>
    </citation>
    <scope>NUCLEOTIDE SEQUENCE [LARGE SCALE GENOMIC DNA]</scope>
    <source>
        <strain evidence="3">Psychrobacter_piechaudii</strain>
    </source>
</reference>
<dbReference type="Pfam" id="PF00199">
    <property type="entry name" value="Catalase"/>
    <property type="match status" value="1"/>
</dbReference>
<evidence type="ECO:0000256" key="1">
    <source>
        <dbReference type="ARBA" id="ARBA00012314"/>
    </source>
</evidence>
<dbReference type="GO" id="GO:0020037">
    <property type="term" value="F:heme binding"/>
    <property type="evidence" value="ECO:0007669"/>
    <property type="project" value="InterPro"/>
</dbReference>
<dbReference type="STRING" id="1945521.A1232T_02229"/>
<feature type="domain" description="Catalase core" evidence="2">
    <location>
        <begin position="52"/>
        <end position="366"/>
    </location>
</feature>
<accession>A0A1R4GXV9</accession>
<protein>
    <recommendedName>
        <fullName evidence="1">catalase</fullName>
        <ecNumber evidence="1">1.11.1.6</ecNumber>
    </recommendedName>
</protein>
<evidence type="ECO:0000313" key="3">
    <source>
        <dbReference type="EMBL" id="SJM73028.1"/>
    </source>
</evidence>
<name>A0A1R4GXV9_9GAMM</name>
<dbReference type="InterPro" id="IPR020835">
    <property type="entry name" value="Catalase_sf"/>
</dbReference>
<dbReference type="Proteomes" id="UP000188357">
    <property type="component" value="Unassembled WGS sequence"/>
</dbReference>
<dbReference type="Gene3D" id="2.40.180.10">
    <property type="entry name" value="Catalase core domain"/>
    <property type="match status" value="1"/>
</dbReference>
<dbReference type="InterPro" id="IPR018028">
    <property type="entry name" value="Catalase"/>
</dbReference>
<dbReference type="GO" id="GO:0006979">
    <property type="term" value="P:response to oxidative stress"/>
    <property type="evidence" value="ECO:0007669"/>
    <property type="project" value="InterPro"/>
</dbReference>
<dbReference type="PANTHER" id="PTHR36195">
    <property type="entry name" value="DOMAIN PROTEIN, PUTATIVE (AFU_ORTHOLOGUE AFUA_5G01990)-RELATED-RELATED"/>
    <property type="match status" value="1"/>
</dbReference>
<dbReference type="EC" id="1.11.1.6" evidence="1"/>
<evidence type="ECO:0000313" key="4">
    <source>
        <dbReference type="Proteomes" id="UP000188357"/>
    </source>
</evidence>
<dbReference type="OrthoDB" id="336698at2"/>
<dbReference type="InterPro" id="IPR011614">
    <property type="entry name" value="Catalase_core"/>
</dbReference>
<dbReference type="PANTHER" id="PTHR36195:SF4">
    <property type="entry name" value="DOMAIN PROTEIN, PUTATIVE (AFU_ORTHOLOGUE AFUA_5G01990)-RELATED"/>
    <property type="match status" value="1"/>
</dbReference>